<sequence length="35" mass="3790">MAVPVPRALRAGNRSRGKKQPGFMKARLKHSAGES</sequence>
<name>A0ABV2PZ15_9GAMM</name>
<proteinExistence type="predicted"/>
<evidence type="ECO:0000256" key="1">
    <source>
        <dbReference type="SAM" id="MobiDB-lite"/>
    </source>
</evidence>
<dbReference type="Proteomes" id="UP001549251">
    <property type="component" value="Unassembled WGS sequence"/>
</dbReference>
<feature type="compositionally biased region" description="Basic residues" evidence="1">
    <location>
        <begin position="26"/>
        <end position="35"/>
    </location>
</feature>
<organism evidence="2 3">
    <name type="scientific">Rhodanobacter soli</name>
    <dbReference type="NCBI Taxonomy" id="590609"/>
    <lineage>
        <taxon>Bacteria</taxon>
        <taxon>Pseudomonadati</taxon>
        <taxon>Pseudomonadota</taxon>
        <taxon>Gammaproteobacteria</taxon>
        <taxon>Lysobacterales</taxon>
        <taxon>Rhodanobacteraceae</taxon>
        <taxon>Rhodanobacter</taxon>
    </lineage>
</organism>
<evidence type="ECO:0008006" key="4">
    <source>
        <dbReference type="Google" id="ProtNLM"/>
    </source>
</evidence>
<comment type="caution">
    <text evidence="2">The sequence shown here is derived from an EMBL/GenBank/DDBJ whole genome shotgun (WGS) entry which is preliminary data.</text>
</comment>
<protein>
    <recommendedName>
        <fullName evidence="4">50S ribosomal protein L32</fullName>
    </recommendedName>
</protein>
<keyword evidence="3" id="KW-1185">Reference proteome</keyword>
<accession>A0ABV2PZ15</accession>
<reference evidence="2 3" key="1">
    <citation type="submission" date="2024-06" db="EMBL/GenBank/DDBJ databases">
        <title>Sorghum-associated microbial communities from plants grown in Nebraska, USA.</title>
        <authorList>
            <person name="Schachtman D."/>
        </authorList>
    </citation>
    <scope>NUCLEOTIDE SEQUENCE [LARGE SCALE GENOMIC DNA]</scope>
    <source>
        <strain evidence="2 3">1757</strain>
    </source>
</reference>
<dbReference type="EMBL" id="JBEPSD010000002">
    <property type="protein sequence ID" value="MET4570276.1"/>
    <property type="molecule type" value="Genomic_DNA"/>
</dbReference>
<feature type="region of interest" description="Disordered" evidence="1">
    <location>
        <begin position="1"/>
        <end position="35"/>
    </location>
</feature>
<gene>
    <name evidence="2" type="ORF">ABIE04_002637</name>
</gene>
<evidence type="ECO:0000313" key="2">
    <source>
        <dbReference type="EMBL" id="MET4570276.1"/>
    </source>
</evidence>
<evidence type="ECO:0000313" key="3">
    <source>
        <dbReference type="Proteomes" id="UP001549251"/>
    </source>
</evidence>